<protein>
    <submittedName>
        <fullName evidence="3">Hypothetical ATPase</fullName>
    </submittedName>
</protein>
<dbReference type="EMBL" id="CP000733">
    <property type="protein sequence ID" value="ABS76805.2"/>
    <property type="molecule type" value="Genomic_DNA"/>
</dbReference>
<dbReference type="HOGENOM" id="CLU_041527_3_1_6"/>
<organism evidence="3 4">
    <name type="scientific">Coxiella burnetii (strain Dugway 5J108-111)</name>
    <dbReference type="NCBI Taxonomy" id="434922"/>
    <lineage>
        <taxon>Bacteria</taxon>
        <taxon>Pseudomonadati</taxon>
        <taxon>Pseudomonadota</taxon>
        <taxon>Gammaproteobacteria</taxon>
        <taxon>Legionellales</taxon>
        <taxon>Coxiellaceae</taxon>
        <taxon>Coxiella</taxon>
    </lineage>
</organism>
<dbReference type="PANTHER" id="PTHR43566">
    <property type="entry name" value="CONSERVED PROTEIN"/>
    <property type="match status" value="1"/>
</dbReference>
<dbReference type="Pfam" id="PF13635">
    <property type="entry name" value="DUF4143"/>
    <property type="match status" value="1"/>
</dbReference>
<proteinExistence type="predicted"/>
<name>A9KDY5_COXBN</name>
<dbReference type="SUPFAM" id="SSF52540">
    <property type="entry name" value="P-loop containing nucleoside triphosphate hydrolases"/>
    <property type="match status" value="1"/>
</dbReference>
<dbReference type="Proteomes" id="UP000008555">
    <property type="component" value="Chromosome"/>
</dbReference>
<accession>A9KDY5</accession>
<reference evidence="3 4" key="1">
    <citation type="journal article" date="2009" name="Infect. Immun.">
        <title>Comparative genomics reveal extensive transposon-mediated genomic plasticity and diversity among potential effector proteins within the genus Coxiella.</title>
        <authorList>
            <person name="Beare P.A."/>
            <person name="Unsworth N."/>
            <person name="Andoh M."/>
            <person name="Voth D.E."/>
            <person name="Omsland A."/>
            <person name="Gilk S.D."/>
            <person name="Williams K.P."/>
            <person name="Sobral B.W."/>
            <person name="Kupko J.J.III."/>
            <person name="Porcella S.F."/>
            <person name="Samuel J.E."/>
            <person name="Heinzen R.A."/>
        </authorList>
    </citation>
    <scope>NUCLEOTIDE SEQUENCE [LARGE SCALE GENOMIC DNA]</scope>
    <source>
        <strain evidence="3 4">Dugway 5J108-111</strain>
    </source>
</reference>
<evidence type="ECO:0000313" key="3">
    <source>
        <dbReference type="EMBL" id="ABS76805.2"/>
    </source>
</evidence>
<dbReference type="InterPro" id="IPR025420">
    <property type="entry name" value="DUF4143"/>
</dbReference>
<feature type="domain" description="DUF4143" evidence="2">
    <location>
        <begin position="214"/>
        <end position="372"/>
    </location>
</feature>
<evidence type="ECO:0000313" key="4">
    <source>
        <dbReference type="Proteomes" id="UP000008555"/>
    </source>
</evidence>
<dbReference type="KEGG" id="cbd:CBUD_0818"/>
<dbReference type="SUPFAM" id="SSF52980">
    <property type="entry name" value="Restriction endonuclease-like"/>
    <property type="match status" value="1"/>
</dbReference>
<dbReference type="Pfam" id="PF13173">
    <property type="entry name" value="AAA_14"/>
    <property type="match status" value="1"/>
</dbReference>
<dbReference type="AlphaFoldDB" id="A9KDY5"/>
<dbReference type="PANTHER" id="PTHR43566:SF2">
    <property type="entry name" value="DUF4143 DOMAIN-CONTAINING PROTEIN"/>
    <property type="match status" value="1"/>
</dbReference>
<gene>
    <name evidence="3" type="ordered locus">CBUD_0818</name>
</gene>
<evidence type="ECO:0000259" key="2">
    <source>
        <dbReference type="Pfam" id="PF13635"/>
    </source>
</evidence>
<dbReference type="InterPro" id="IPR011335">
    <property type="entry name" value="Restrct_endonuc-II-like"/>
</dbReference>
<sequence length="421" mass="48016">MAIMQFNCILVEISMYLSRTLEPIIQKASRQFPVVMVTGARQVGKTTFLRHLAGKKRNYVTLDDPTLLALAKEEPKLFLERFKPPVLIDEIQYAPELLPHIKINVDNNRIAGQYWLTGSQPFHLMRGVSESLAGRVGILNLLGLSQWEIQKLPNFDLPFLPGDKSIGKKLTKMEPASLEAVYKRIWYGSFPAIALNVNADKDLFFSSYVQTYLQRDVRDLAQVGNESSFLRFLKVTAARTGQLLNLADIARDTDISPNTAKHWLSILQTSGIIYLLEPYHNNLNKRLIKTPKLYYIDTGLCSYLTRWSDYKTLEAGAMSGAILETFVVMEILKSYWHNGLQAPLYFYRDKDKKEIDLLIVKNQKIYPIEIKKTASPKREILKDFKVLDSFKENVSHGAVVCLVDTLIPLDRYVDAVPITLI</sequence>
<dbReference type="InterPro" id="IPR027417">
    <property type="entry name" value="P-loop_NTPase"/>
</dbReference>
<evidence type="ECO:0000259" key="1">
    <source>
        <dbReference type="Pfam" id="PF13173"/>
    </source>
</evidence>
<feature type="domain" description="AAA" evidence="1">
    <location>
        <begin position="32"/>
        <end position="149"/>
    </location>
</feature>
<dbReference type="RefSeq" id="WP_010957791.1">
    <property type="nucleotide sequence ID" value="NC_009727.1"/>
</dbReference>
<dbReference type="InterPro" id="IPR041682">
    <property type="entry name" value="AAA_14"/>
</dbReference>